<organism evidence="2 3">
    <name type="scientific">Ambispora gerdemannii</name>
    <dbReference type="NCBI Taxonomy" id="144530"/>
    <lineage>
        <taxon>Eukaryota</taxon>
        <taxon>Fungi</taxon>
        <taxon>Fungi incertae sedis</taxon>
        <taxon>Mucoromycota</taxon>
        <taxon>Glomeromycotina</taxon>
        <taxon>Glomeromycetes</taxon>
        <taxon>Archaeosporales</taxon>
        <taxon>Ambisporaceae</taxon>
        <taxon>Ambispora</taxon>
    </lineage>
</organism>
<keyword evidence="1" id="KW-0472">Membrane</keyword>
<dbReference type="AlphaFoldDB" id="A0A9N9ES20"/>
<protein>
    <submittedName>
        <fullName evidence="2">12327_t:CDS:1</fullName>
    </submittedName>
</protein>
<sequence length="101" mass="11488">ENVKFRTEPRKEVLRDGKHSILVEKNFEIKYELVRSNDAIRTKKFIEKSLLLLSFISLVSSFNPVTLTPIGSENVTALTVIGNKFLFVDSDSGGDEDKDWI</sequence>
<accession>A0A9N9ES20</accession>
<feature type="transmembrane region" description="Helical" evidence="1">
    <location>
        <begin position="50"/>
        <end position="70"/>
    </location>
</feature>
<keyword evidence="3" id="KW-1185">Reference proteome</keyword>
<proteinExistence type="predicted"/>
<feature type="non-terminal residue" evidence="2">
    <location>
        <position position="1"/>
    </location>
</feature>
<dbReference type="Proteomes" id="UP000789831">
    <property type="component" value="Unassembled WGS sequence"/>
</dbReference>
<evidence type="ECO:0000256" key="1">
    <source>
        <dbReference type="SAM" id="Phobius"/>
    </source>
</evidence>
<reference evidence="2" key="1">
    <citation type="submission" date="2021-06" db="EMBL/GenBank/DDBJ databases">
        <authorList>
            <person name="Kallberg Y."/>
            <person name="Tangrot J."/>
            <person name="Rosling A."/>
        </authorList>
    </citation>
    <scope>NUCLEOTIDE SEQUENCE</scope>
    <source>
        <strain evidence="2">MT106</strain>
    </source>
</reference>
<name>A0A9N9ES20_9GLOM</name>
<keyword evidence="1" id="KW-1133">Transmembrane helix</keyword>
<evidence type="ECO:0000313" key="2">
    <source>
        <dbReference type="EMBL" id="CAG8687572.1"/>
    </source>
</evidence>
<keyword evidence="1" id="KW-0812">Transmembrane</keyword>
<gene>
    <name evidence="2" type="ORF">AGERDE_LOCUS12985</name>
</gene>
<feature type="non-terminal residue" evidence="2">
    <location>
        <position position="101"/>
    </location>
</feature>
<comment type="caution">
    <text evidence="2">The sequence shown here is derived from an EMBL/GenBank/DDBJ whole genome shotgun (WGS) entry which is preliminary data.</text>
</comment>
<dbReference type="EMBL" id="CAJVPL010012996">
    <property type="protein sequence ID" value="CAG8687572.1"/>
    <property type="molecule type" value="Genomic_DNA"/>
</dbReference>
<evidence type="ECO:0000313" key="3">
    <source>
        <dbReference type="Proteomes" id="UP000789831"/>
    </source>
</evidence>